<accession>A0AAE3JG77</accession>
<comment type="caution">
    <text evidence="1">The sequence shown here is derived from an EMBL/GenBank/DDBJ whole genome shotgun (WGS) entry which is preliminary data.</text>
</comment>
<protein>
    <submittedName>
        <fullName evidence="1">Uncharacterized protein</fullName>
    </submittedName>
</protein>
<dbReference type="AlphaFoldDB" id="A0AAE3JG77"/>
<name>A0AAE3JG77_9FIRM</name>
<evidence type="ECO:0000313" key="1">
    <source>
        <dbReference type="EMBL" id="MCC2232178.1"/>
    </source>
</evidence>
<gene>
    <name evidence="1" type="ORF">LKD81_14440</name>
</gene>
<reference evidence="1" key="1">
    <citation type="submission" date="2021-10" db="EMBL/GenBank/DDBJ databases">
        <title>Anaerobic single-cell dispensing facilitates the cultivation of human gut bacteria.</title>
        <authorList>
            <person name="Afrizal A."/>
        </authorList>
    </citation>
    <scope>NUCLEOTIDE SEQUENCE</scope>
    <source>
        <strain evidence="1">CLA-AA-H215</strain>
    </source>
</reference>
<sequence length="74" mass="8224">MKEYEILIETINPCGGEAHAQKEIIEAEAESPEAYVKENGRYPVIDHVQMSNGDTQIITGDGAGSMVRYTFTEF</sequence>
<dbReference type="RefSeq" id="WP_308454614.1">
    <property type="nucleotide sequence ID" value="NZ_JAJEQR010000054.1"/>
</dbReference>
<dbReference type="EMBL" id="JAJEQR010000054">
    <property type="protein sequence ID" value="MCC2232178.1"/>
    <property type="molecule type" value="Genomic_DNA"/>
</dbReference>
<organism evidence="1 2">
    <name type="scientific">Hominifimenecus microfluidus</name>
    <dbReference type="NCBI Taxonomy" id="2885348"/>
    <lineage>
        <taxon>Bacteria</taxon>
        <taxon>Bacillati</taxon>
        <taxon>Bacillota</taxon>
        <taxon>Clostridia</taxon>
        <taxon>Lachnospirales</taxon>
        <taxon>Lachnospiraceae</taxon>
        <taxon>Hominifimenecus</taxon>
    </lineage>
</organism>
<keyword evidence="2" id="KW-1185">Reference proteome</keyword>
<dbReference type="Proteomes" id="UP001198182">
    <property type="component" value="Unassembled WGS sequence"/>
</dbReference>
<proteinExistence type="predicted"/>
<evidence type="ECO:0000313" key="2">
    <source>
        <dbReference type="Proteomes" id="UP001198182"/>
    </source>
</evidence>